<dbReference type="EMBL" id="WQNE01000020">
    <property type="protein sequence ID" value="MVT75876.1"/>
    <property type="molecule type" value="Genomic_DNA"/>
</dbReference>
<evidence type="ECO:0000313" key="3">
    <source>
        <dbReference type="Proteomes" id="UP000449969"/>
    </source>
</evidence>
<dbReference type="AlphaFoldDB" id="A0A844TC70"/>
<dbReference type="Proteomes" id="UP000449969">
    <property type="component" value="Unassembled WGS sequence"/>
</dbReference>
<comment type="caution">
    <text evidence="2">The sequence shown here is derived from an EMBL/GenBank/DDBJ whole genome shotgun (WGS) entry which is preliminary data.</text>
</comment>
<sequence length="114" mass="13016">MQRLAELWGLVDEVGQDRVQDAMAAAFAPAPELPSDYAAQLVKRWELDDPRDRWRWTGELPPPAERDAEKRPRPVPQSTVDAFRYVVSLGDADRIRMWLRDHADVAHVLVSEVA</sequence>
<name>A0A844TC70_9BRAD</name>
<gene>
    <name evidence="2" type="ORF">GPL20_22995</name>
</gene>
<proteinExistence type="predicted"/>
<protein>
    <submittedName>
        <fullName evidence="2">Uncharacterized protein</fullName>
    </submittedName>
</protein>
<feature type="region of interest" description="Disordered" evidence="1">
    <location>
        <begin position="53"/>
        <end position="75"/>
    </location>
</feature>
<evidence type="ECO:0000313" key="2">
    <source>
        <dbReference type="EMBL" id="MVT75876.1"/>
    </source>
</evidence>
<evidence type="ECO:0000256" key="1">
    <source>
        <dbReference type="SAM" id="MobiDB-lite"/>
    </source>
</evidence>
<reference evidence="2 3" key="1">
    <citation type="submission" date="2019-12" db="EMBL/GenBank/DDBJ databases">
        <title>Draft genome sequences Bradyrhizobium cajani AMBPC1010, Bradyrhizobium pachyrhizi AMBPC1040 and Bradyrhizobium yuanmingense ALSPC3051, three plant growth promoting strains isolated from nodules of Cajanus cajan L. in Dominican Republic.</title>
        <authorList>
            <person name="Flores-Felix J.D."/>
            <person name="Araujo J."/>
            <person name="Diaz-Alcantara C."/>
            <person name="Gonzalez-Andres F."/>
            <person name="Velazquez E."/>
        </authorList>
    </citation>
    <scope>NUCLEOTIDE SEQUENCE [LARGE SCALE GENOMIC DNA]</scope>
    <source>
        <strain evidence="2 3">1010</strain>
    </source>
</reference>
<dbReference type="OrthoDB" id="8239044at2"/>
<keyword evidence="3" id="KW-1185">Reference proteome</keyword>
<accession>A0A844TC70</accession>
<organism evidence="2 3">
    <name type="scientific">Bradyrhizobium cajani</name>
    <dbReference type="NCBI Taxonomy" id="1928661"/>
    <lineage>
        <taxon>Bacteria</taxon>
        <taxon>Pseudomonadati</taxon>
        <taxon>Pseudomonadota</taxon>
        <taxon>Alphaproteobacteria</taxon>
        <taxon>Hyphomicrobiales</taxon>
        <taxon>Nitrobacteraceae</taxon>
        <taxon>Bradyrhizobium</taxon>
    </lineage>
</organism>